<dbReference type="InterPro" id="IPR000772">
    <property type="entry name" value="Ricin_B_lectin"/>
</dbReference>
<proteinExistence type="predicted"/>
<dbReference type="InterPro" id="IPR035992">
    <property type="entry name" value="Ricin_B-like_lectins"/>
</dbReference>
<dbReference type="Pfam" id="PF00652">
    <property type="entry name" value="Ricin_B_lectin"/>
    <property type="match status" value="1"/>
</dbReference>
<evidence type="ECO:0000313" key="4">
    <source>
        <dbReference type="Proteomes" id="UP001589646"/>
    </source>
</evidence>
<feature type="domain" description="Ricin B lectin" evidence="2">
    <location>
        <begin position="261"/>
        <end position="384"/>
    </location>
</feature>
<reference evidence="3 4" key="1">
    <citation type="submission" date="2024-09" db="EMBL/GenBank/DDBJ databases">
        <authorList>
            <person name="Sun Q."/>
            <person name="Mori K."/>
        </authorList>
    </citation>
    <scope>NUCLEOTIDE SEQUENCE [LARGE SCALE GENOMIC DNA]</scope>
    <source>
        <strain evidence="3 4">JCM 3323</strain>
    </source>
</reference>
<feature type="chain" id="PRO_5047223625" evidence="1">
    <location>
        <begin position="42"/>
        <end position="387"/>
    </location>
</feature>
<evidence type="ECO:0000313" key="3">
    <source>
        <dbReference type="EMBL" id="MFB9533464.1"/>
    </source>
</evidence>
<feature type="signal peptide" evidence="1">
    <location>
        <begin position="1"/>
        <end position="41"/>
    </location>
</feature>
<dbReference type="SMART" id="SM00458">
    <property type="entry name" value="RICIN"/>
    <property type="match status" value="1"/>
</dbReference>
<name>A0ABV5QD82_9ACTN</name>
<comment type="caution">
    <text evidence="3">The sequence shown here is derived from an EMBL/GenBank/DDBJ whole genome shotgun (WGS) entry which is preliminary data.</text>
</comment>
<sequence>MDATPPTPFRPCGHRRNRLRLILLLVAGITAALLPGGAAHAGDTPGTYSNWQFDGVSGLGDVAYTITVDADPGDQSQVYWSNQVSWTNGHGGYAGLQTNASTTRRLFLFSVWDVTEARPGSQGSWCEAFGGEGEGMSCRIWHTWTPGQTYRFHYRAEGSGWWGMTVTNTSTNAQFKLGSIRVGADTMSPGSVSWAEYYRWSDPRSSCATEPYSRARITAPVGNNGTLRARVTSAHAGQTCTDKAAVTVSGSTATHVNAIGNSVMGQMSGIGGKCVNVADAGDATPALLQPCDGGAGQAWVWAYDGTIRSKLFACLDANGSANGAPVTQWSCNGGANQQWSHSNGRVVNAASGKCLDAANGSSADGTRLIIWTCGSNANQQWSIPARP</sequence>
<organism evidence="3 4">
    <name type="scientific">Nonomuraea roseola</name>
    <dbReference type="NCBI Taxonomy" id="46179"/>
    <lineage>
        <taxon>Bacteria</taxon>
        <taxon>Bacillati</taxon>
        <taxon>Actinomycetota</taxon>
        <taxon>Actinomycetes</taxon>
        <taxon>Streptosporangiales</taxon>
        <taxon>Streptosporangiaceae</taxon>
        <taxon>Nonomuraea</taxon>
    </lineage>
</organism>
<accession>A0ABV5QD82</accession>
<dbReference type="PROSITE" id="PS50231">
    <property type="entry name" value="RICIN_B_LECTIN"/>
    <property type="match status" value="1"/>
</dbReference>
<evidence type="ECO:0000256" key="1">
    <source>
        <dbReference type="SAM" id="SignalP"/>
    </source>
</evidence>
<dbReference type="Gene3D" id="2.80.10.50">
    <property type="match status" value="2"/>
</dbReference>
<dbReference type="RefSeq" id="WP_346116465.1">
    <property type="nucleotide sequence ID" value="NZ_BAAAXC010000001.1"/>
</dbReference>
<gene>
    <name evidence="3" type="ORF">ACFFRN_43295</name>
</gene>
<dbReference type="EMBL" id="JBHMCE010000018">
    <property type="protein sequence ID" value="MFB9533464.1"/>
    <property type="molecule type" value="Genomic_DNA"/>
</dbReference>
<dbReference type="SUPFAM" id="SSF50370">
    <property type="entry name" value="Ricin B-like lectins"/>
    <property type="match status" value="1"/>
</dbReference>
<protein>
    <submittedName>
        <fullName evidence="3">Ricin-type beta-trefoil lectin domain protein</fullName>
    </submittedName>
</protein>
<dbReference type="Proteomes" id="UP001589646">
    <property type="component" value="Unassembled WGS sequence"/>
</dbReference>
<dbReference type="InterPro" id="IPR021862">
    <property type="entry name" value="DUF3472"/>
</dbReference>
<evidence type="ECO:0000259" key="2">
    <source>
        <dbReference type="SMART" id="SM00458"/>
    </source>
</evidence>
<keyword evidence="1" id="KW-0732">Signal</keyword>
<dbReference type="Pfam" id="PF11958">
    <property type="entry name" value="DUF3472"/>
    <property type="match status" value="1"/>
</dbReference>
<keyword evidence="4" id="KW-1185">Reference proteome</keyword>